<dbReference type="AlphaFoldDB" id="A0AAX6H1R6"/>
<name>A0AAX6H1R6_IRIPA</name>
<feature type="compositionally biased region" description="Basic residues" evidence="1">
    <location>
        <begin position="72"/>
        <end position="81"/>
    </location>
</feature>
<gene>
    <name evidence="3" type="ORF">M6B38_334470</name>
</gene>
<evidence type="ECO:0000313" key="3">
    <source>
        <dbReference type="EMBL" id="KAJ6834477.1"/>
    </source>
</evidence>
<dbReference type="PANTHER" id="PTHR33179:SF4">
    <property type="entry name" value="VQ MOTIF-CONTAINING PROTEIN"/>
    <property type="match status" value="1"/>
</dbReference>
<keyword evidence="4" id="KW-1185">Reference proteome</keyword>
<feature type="compositionally biased region" description="Polar residues" evidence="1">
    <location>
        <begin position="198"/>
        <end position="208"/>
    </location>
</feature>
<dbReference type="Pfam" id="PF05678">
    <property type="entry name" value="VQ"/>
    <property type="match status" value="1"/>
</dbReference>
<dbReference type="InterPro" id="IPR039609">
    <property type="entry name" value="VQ_15/22"/>
</dbReference>
<sequence>MDSNSIKNTNSSSSSMQTSIDRFFPATSATSSPHFLDATFLNDSSSWAHPEPEQPTTRPPPAAAPVGPTGRPSRKRSRASRRAPTTVLTTDTSNFRAMVQEFTGIPSPPFASSASLHFPRPHLGPPPSFLLSPFHHHFQPPSTSTSPLPTINFQSLLQSQVLNMPQQQQQQQAAVASASSSSSSGELRLPGVIGSGAGDQNRQQQQDATAICSKMSFPGPAAAATEFRSEKGAEGLMDSWICSSD</sequence>
<keyword evidence="3" id="KW-0418">Kinase</keyword>
<dbReference type="InterPro" id="IPR008889">
    <property type="entry name" value="VQ"/>
</dbReference>
<dbReference type="GO" id="GO:0016301">
    <property type="term" value="F:kinase activity"/>
    <property type="evidence" value="ECO:0007669"/>
    <property type="project" value="UniProtKB-KW"/>
</dbReference>
<reference evidence="3" key="2">
    <citation type="submission" date="2023-04" db="EMBL/GenBank/DDBJ databases">
        <authorList>
            <person name="Bruccoleri R.E."/>
            <person name="Oakeley E.J."/>
            <person name="Faust A.-M."/>
            <person name="Dessus-Babus S."/>
            <person name="Altorfer M."/>
            <person name="Burckhardt D."/>
            <person name="Oertli M."/>
            <person name="Naumann U."/>
            <person name="Petersen F."/>
            <person name="Wong J."/>
        </authorList>
    </citation>
    <scope>NUCLEOTIDE SEQUENCE</scope>
    <source>
        <strain evidence="3">GSM-AAB239-AS_SAM_17_03QT</strain>
        <tissue evidence="3">Leaf</tissue>
    </source>
</reference>
<feature type="domain" description="VQ" evidence="2">
    <location>
        <begin position="82"/>
        <end position="109"/>
    </location>
</feature>
<reference evidence="3" key="1">
    <citation type="journal article" date="2023" name="GigaByte">
        <title>Genome assembly of the bearded iris, Iris pallida Lam.</title>
        <authorList>
            <person name="Bruccoleri R.E."/>
            <person name="Oakeley E.J."/>
            <person name="Faust A.M.E."/>
            <person name="Altorfer M."/>
            <person name="Dessus-Babus S."/>
            <person name="Burckhardt D."/>
            <person name="Oertli M."/>
            <person name="Naumann U."/>
            <person name="Petersen F."/>
            <person name="Wong J."/>
        </authorList>
    </citation>
    <scope>NUCLEOTIDE SEQUENCE</scope>
    <source>
        <strain evidence="3">GSM-AAB239-AS_SAM_17_03QT</strain>
    </source>
</reference>
<keyword evidence="3" id="KW-0808">Transferase</keyword>
<keyword evidence="3" id="KW-0675">Receptor</keyword>
<accession>A0AAX6H1R6</accession>
<evidence type="ECO:0000256" key="1">
    <source>
        <dbReference type="SAM" id="MobiDB-lite"/>
    </source>
</evidence>
<dbReference type="EMBL" id="JANAVB010014398">
    <property type="protein sequence ID" value="KAJ6834477.1"/>
    <property type="molecule type" value="Genomic_DNA"/>
</dbReference>
<feature type="region of interest" description="Disordered" evidence="1">
    <location>
        <begin position="164"/>
        <end position="208"/>
    </location>
</feature>
<comment type="caution">
    <text evidence="3">The sequence shown here is derived from an EMBL/GenBank/DDBJ whole genome shotgun (WGS) entry which is preliminary data.</text>
</comment>
<feature type="compositionally biased region" description="Low complexity" evidence="1">
    <location>
        <begin position="166"/>
        <end position="184"/>
    </location>
</feature>
<organism evidence="3 4">
    <name type="scientific">Iris pallida</name>
    <name type="common">Sweet iris</name>
    <dbReference type="NCBI Taxonomy" id="29817"/>
    <lineage>
        <taxon>Eukaryota</taxon>
        <taxon>Viridiplantae</taxon>
        <taxon>Streptophyta</taxon>
        <taxon>Embryophyta</taxon>
        <taxon>Tracheophyta</taxon>
        <taxon>Spermatophyta</taxon>
        <taxon>Magnoliopsida</taxon>
        <taxon>Liliopsida</taxon>
        <taxon>Asparagales</taxon>
        <taxon>Iridaceae</taxon>
        <taxon>Iridoideae</taxon>
        <taxon>Irideae</taxon>
        <taxon>Iris</taxon>
    </lineage>
</organism>
<protein>
    <submittedName>
        <fullName evidence="3">Proline-rich receptor-like protein kinase PERK2</fullName>
    </submittedName>
</protein>
<evidence type="ECO:0000259" key="2">
    <source>
        <dbReference type="Pfam" id="PF05678"/>
    </source>
</evidence>
<feature type="region of interest" description="Disordered" evidence="1">
    <location>
        <begin position="42"/>
        <end position="86"/>
    </location>
</feature>
<dbReference type="Proteomes" id="UP001140949">
    <property type="component" value="Unassembled WGS sequence"/>
</dbReference>
<dbReference type="PANTHER" id="PTHR33179">
    <property type="entry name" value="VQ MOTIF-CONTAINING PROTEIN"/>
    <property type="match status" value="1"/>
</dbReference>
<proteinExistence type="predicted"/>
<evidence type="ECO:0000313" key="4">
    <source>
        <dbReference type="Proteomes" id="UP001140949"/>
    </source>
</evidence>